<protein>
    <submittedName>
        <fullName evidence="1">Uncharacterized protein</fullName>
    </submittedName>
</protein>
<name>A0ABQ4AGZ8_9ACTN</name>
<proteinExistence type="predicted"/>
<reference evidence="1 2" key="1">
    <citation type="submission" date="2021-01" db="EMBL/GenBank/DDBJ databases">
        <title>Whole genome shotgun sequence of Actinoplanes lobatus NBRC 12513.</title>
        <authorList>
            <person name="Komaki H."/>
            <person name="Tamura T."/>
        </authorList>
    </citation>
    <scope>NUCLEOTIDE SEQUENCE [LARGE SCALE GENOMIC DNA]</scope>
    <source>
        <strain evidence="1 2">NBRC 12513</strain>
    </source>
</reference>
<evidence type="ECO:0000313" key="2">
    <source>
        <dbReference type="Proteomes" id="UP000631312"/>
    </source>
</evidence>
<accession>A0ABQ4AGZ8</accession>
<dbReference type="EMBL" id="BOMP01000043">
    <property type="protein sequence ID" value="GIE40285.1"/>
    <property type="molecule type" value="Genomic_DNA"/>
</dbReference>
<evidence type="ECO:0000313" key="1">
    <source>
        <dbReference type="EMBL" id="GIE40285.1"/>
    </source>
</evidence>
<comment type="caution">
    <text evidence="1">The sequence shown here is derived from an EMBL/GenBank/DDBJ whole genome shotgun (WGS) entry which is preliminary data.</text>
</comment>
<sequence length="130" mass="12873">MRTALLRTTTGRNGSAVTWRDRAAVAGRNGPAVARDSRAPLGAGAACGSGPPLRKWAARGGRAGKRIRAAVWHSATRGRGTARTGPAVLAGITGLAGAAGRNGSAVLGRNVVGTLRRLAGAEGGAPGCGR</sequence>
<organism evidence="1 2">
    <name type="scientific">Actinoplanes lobatus</name>
    <dbReference type="NCBI Taxonomy" id="113568"/>
    <lineage>
        <taxon>Bacteria</taxon>
        <taxon>Bacillati</taxon>
        <taxon>Actinomycetota</taxon>
        <taxon>Actinomycetes</taxon>
        <taxon>Micromonosporales</taxon>
        <taxon>Micromonosporaceae</taxon>
        <taxon>Actinoplanes</taxon>
    </lineage>
</organism>
<keyword evidence="2" id="KW-1185">Reference proteome</keyword>
<dbReference type="Proteomes" id="UP000631312">
    <property type="component" value="Unassembled WGS sequence"/>
</dbReference>
<gene>
    <name evidence="1" type="ORF">Alo02nite_31830</name>
</gene>